<dbReference type="PROSITE" id="PS51462">
    <property type="entry name" value="NUDIX"/>
    <property type="match status" value="1"/>
</dbReference>
<gene>
    <name evidence="6" type="ORF">METZ01_LOCUS243408</name>
</gene>
<dbReference type="CDD" id="cd04666">
    <property type="entry name" value="NUDIX_DIPP2_like_Nudt4"/>
    <property type="match status" value="1"/>
</dbReference>
<comment type="cofactor">
    <cofactor evidence="1">
        <name>Mg(2+)</name>
        <dbReference type="ChEBI" id="CHEBI:18420"/>
    </cofactor>
</comment>
<dbReference type="AlphaFoldDB" id="A0A382HT42"/>
<keyword evidence="3" id="KW-0378">Hydrolase</keyword>
<accession>A0A382HT42</accession>
<dbReference type="InterPro" id="IPR047198">
    <property type="entry name" value="DDP-like_NUDIX"/>
</dbReference>
<name>A0A382HT42_9ZZZZ</name>
<proteinExistence type="predicted"/>
<organism evidence="6">
    <name type="scientific">marine metagenome</name>
    <dbReference type="NCBI Taxonomy" id="408172"/>
    <lineage>
        <taxon>unclassified sequences</taxon>
        <taxon>metagenomes</taxon>
        <taxon>ecological metagenomes</taxon>
    </lineage>
</organism>
<evidence type="ECO:0000256" key="2">
    <source>
        <dbReference type="ARBA" id="ARBA00022723"/>
    </source>
</evidence>
<feature type="domain" description="Nudix hydrolase" evidence="5">
    <location>
        <begin position="51"/>
        <end position="176"/>
    </location>
</feature>
<dbReference type="Pfam" id="PF00293">
    <property type="entry name" value="NUDIX"/>
    <property type="match status" value="1"/>
</dbReference>
<sequence length="186" mass="21377">MTTCLNQAATPVASALQLWYLRNRRAFLFPFPISEARIEQEPESRLRMTKKRLEQAGVIPYRRGEGGWEFLIITSRKGNWIFPKGVIAADEDPEETAMKECAEEAGIQGTIVGEAVGSYPDRRRKQPCTVKMFLLRYETETTWKEKGTRKRSWCSFAEASHLLRKESVRELLARALDLLELNRADP</sequence>
<evidence type="ECO:0000256" key="3">
    <source>
        <dbReference type="ARBA" id="ARBA00022801"/>
    </source>
</evidence>
<dbReference type="GO" id="GO:0005737">
    <property type="term" value="C:cytoplasm"/>
    <property type="evidence" value="ECO:0007669"/>
    <property type="project" value="TreeGrafter"/>
</dbReference>
<dbReference type="SUPFAM" id="SSF55811">
    <property type="entry name" value="Nudix"/>
    <property type="match status" value="1"/>
</dbReference>
<dbReference type="PANTHER" id="PTHR12629">
    <property type="entry name" value="DIPHOSPHOINOSITOL POLYPHOSPHATE PHOSPHOHYDROLASE"/>
    <property type="match status" value="1"/>
</dbReference>
<evidence type="ECO:0000313" key="6">
    <source>
        <dbReference type="EMBL" id="SVB90554.1"/>
    </source>
</evidence>
<reference evidence="6" key="1">
    <citation type="submission" date="2018-05" db="EMBL/GenBank/DDBJ databases">
        <authorList>
            <person name="Lanie J.A."/>
            <person name="Ng W.-L."/>
            <person name="Kazmierczak K.M."/>
            <person name="Andrzejewski T.M."/>
            <person name="Davidsen T.M."/>
            <person name="Wayne K.J."/>
            <person name="Tettelin H."/>
            <person name="Glass J.I."/>
            <person name="Rusch D."/>
            <person name="Podicherti R."/>
            <person name="Tsui H.-C.T."/>
            <person name="Winkler M.E."/>
        </authorList>
    </citation>
    <scope>NUCLEOTIDE SEQUENCE</scope>
</reference>
<dbReference type="GO" id="GO:0016462">
    <property type="term" value="F:pyrophosphatase activity"/>
    <property type="evidence" value="ECO:0007669"/>
    <property type="project" value="InterPro"/>
</dbReference>
<dbReference type="GO" id="GO:0005634">
    <property type="term" value="C:nucleus"/>
    <property type="evidence" value="ECO:0007669"/>
    <property type="project" value="TreeGrafter"/>
</dbReference>
<dbReference type="EMBL" id="UINC01063188">
    <property type="protein sequence ID" value="SVB90554.1"/>
    <property type="molecule type" value="Genomic_DNA"/>
</dbReference>
<dbReference type="InterPro" id="IPR015797">
    <property type="entry name" value="NUDIX_hydrolase-like_dom_sf"/>
</dbReference>
<keyword evidence="4" id="KW-0460">Magnesium</keyword>
<evidence type="ECO:0000256" key="4">
    <source>
        <dbReference type="ARBA" id="ARBA00022842"/>
    </source>
</evidence>
<dbReference type="GO" id="GO:0046872">
    <property type="term" value="F:metal ion binding"/>
    <property type="evidence" value="ECO:0007669"/>
    <property type="project" value="UniProtKB-KW"/>
</dbReference>
<keyword evidence="2" id="KW-0479">Metal-binding</keyword>
<dbReference type="Gene3D" id="3.90.79.10">
    <property type="entry name" value="Nucleoside Triphosphate Pyrophosphohydrolase"/>
    <property type="match status" value="1"/>
</dbReference>
<protein>
    <recommendedName>
        <fullName evidence="5">Nudix hydrolase domain-containing protein</fullName>
    </recommendedName>
</protein>
<evidence type="ECO:0000256" key="1">
    <source>
        <dbReference type="ARBA" id="ARBA00001946"/>
    </source>
</evidence>
<dbReference type="PANTHER" id="PTHR12629:SF0">
    <property type="entry name" value="DIPHOSPHOINOSITOL-POLYPHOSPHATE DIPHOSPHATASE"/>
    <property type="match status" value="1"/>
</dbReference>
<evidence type="ECO:0000259" key="5">
    <source>
        <dbReference type="PROSITE" id="PS51462"/>
    </source>
</evidence>
<dbReference type="InterPro" id="IPR000086">
    <property type="entry name" value="NUDIX_hydrolase_dom"/>
</dbReference>